<feature type="compositionally biased region" description="Basic residues" evidence="2">
    <location>
        <begin position="63"/>
        <end position="78"/>
    </location>
</feature>
<dbReference type="InterPro" id="IPR051831">
    <property type="entry name" value="Bromodomain_contain_prot"/>
</dbReference>
<evidence type="ECO:0000256" key="2">
    <source>
        <dbReference type="SAM" id="MobiDB-lite"/>
    </source>
</evidence>
<reference evidence="4 5" key="1">
    <citation type="submission" date="2018-02" db="EMBL/GenBank/DDBJ databases">
        <title>Draft genome of wild Prunus yedoensis var. nudiflora.</title>
        <authorList>
            <person name="Baek S."/>
            <person name="Kim J.-H."/>
            <person name="Choi K."/>
            <person name="Kim G.-B."/>
            <person name="Cho A."/>
            <person name="Jang H."/>
            <person name="Shin C.-H."/>
            <person name="Yu H.-J."/>
            <person name="Mun J.-H."/>
        </authorList>
    </citation>
    <scope>NUCLEOTIDE SEQUENCE [LARGE SCALE GENOMIC DNA]</scope>
    <source>
        <strain evidence="5">cv. Jeju island</strain>
        <tissue evidence="4">Leaf</tissue>
    </source>
</reference>
<name>A0A314UQ38_PRUYE</name>
<sequence>MDDVLWTMLREESDIFLICSNAMQYNAPDTIYFRQARSIHELAKKNFDNLRQDSDDNEPGPKVVRRGRPPTKNLKKPLGRPSLERAGSEFSDATLATGAENANYDLRKGPQIILILLLMHIYMYILPRWCSYKKCMKIYCHLHPA</sequence>
<gene>
    <name evidence="4" type="ORF">Pyn_15008</name>
</gene>
<dbReference type="InterPro" id="IPR036427">
    <property type="entry name" value="Bromodomain-like_sf"/>
</dbReference>
<dbReference type="SUPFAM" id="SSF47370">
    <property type="entry name" value="Bromodomain"/>
    <property type="match status" value="1"/>
</dbReference>
<dbReference type="Proteomes" id="UP000250321">
    <property type="component" value="Unassembled WGS sequence"/>
</dbReference>
<evidence type="ECO:0000313" key="5">
    <source>
        <dbReference type="Proteomes" id="UP000250321"/>
    </source>
</evidence>
<feature type="region of interest" description="Disordered" evidence="2">
    <location>
        <begin position="48"/>
        <end position="85"/>
    </location>
</feature>
<organism evidence="4 5">
    <name type="scientific">Prunus yedoensis var. nudiflora</name>
    <dbReference type="NCBI Taxonomy" id="2094558"/>
    <lineage>
        <taxon>Eukaryota</taxon>
        <taxon>Viridiplantae</taxon>
        <taxon>Streptophyta</taxon>
        <taxon>Embryophyta</taxon>
        <taxon>Tracheophyta</taxon>
        <taxon>Spermatophyta</taxon>
        <taxon>Magnoliopsida</taxon>
        <taxon>eudicotyledons</taxon>
        <taxon>Gunneridae</taxon>
        <taxon>Pentapetalae</taxon>
        <taxon>rosids</taxon>
        <taxon>fabids</taxon>
        <taxon>Rosales</taxon>
        <taxon>Rosaceae</taxon>
        <taxon>Amygdaloideae</taxon>
        <taxon>Amygdaleae</taxon>
        <taxon>Prunus</taxon>
    </lineage>
</organism>
<comment type="caution">
    <text evidence="4">The sequence shown here is derived from an EMBL/GenBank/DDBJ whole genome shotgun (WGS) entry which is preliminary data.</text>
</comment>
<keyword evidence="5" id="KW-1185">Reference proteome</keyword>
<dbReference type="PANTHER" id="PTHR22881:SF27">
    <property type="entry name" value="BROMODOMAIN CONTAINING 7_9"/>
    <property type="match status" value="1"/>
</dbReference>
<feature type="transmembrane region" description="Helical" evidence="3">
    <location>
        <begin position="109"/>
        <end position="127"/>
    </location>
</feature>
<keyword evidence="3" id="KW-0472">Membrane</keyword>
<keyword evidence="3" id="KW-1133">Transmembrane helix</keyword>
<protein>
    <recommendedName>
        <fullName evidence="6">Bromo domain-containing protein</fullName>
    </recommendedName>
</protein>
<dbReference type="EMBL" id="PJQY01003259">
    <property type="protein sequence ID" value="PQM38978.1"/>
    <property type="molecule type" value="Genomic_DNA"/>
</dbReference>
<evidence type="ECO:0000256" key="3">
    <source>
        <dbReference type="SAM" id="Phobius"/>
    </source>
</evidence>
<dbReference type="AlphaFoldDB" id="A0A314UQ38"/>
<evidence type="ECO:0008006" key="6">
    <source>
        <dbReference type="Google" id="ProtNLM"/>
    </source>
</evidence>
<evidence type="ECO:0000313" key="4">
    <source>
        <dbReference type="EMBL" id="PQM38978.1"/>
    </source>
</evidence>
<accession>A0A314UQ38</accession>
<dbReference type="Gene3D" id="1.20.920.10">
    <property type="entry name" value="Bromodomain-like"/>
    <property type="match status" value="1"/>
</dbReference>
<keyword evidence="3" id="KW-0812">Transmembrane</keyword>
<keyword evidence="1" id="KW-0103">Bromodomain</keyword>
<dbReference type="OrthoDB" id="1155210at2759"/>
<evidence type="ECO:0000256" key="1">
    <source>
        <dbReference type="ARBA" id="ARBA00023117"/>
    </source>
</evidence>
<dbReference type="PANTHER" id="PTHR22881">
    <property type="entry name" value="BROMODOMAIN CONTAINING PROTEIN"/>
    <property type="match status" value="1"/>
</dbReference>
<dbReference type="STRING" id="2094558.A0A314UQ38"/>
<proteinExistence type="predicted"/>